<feature type="compositionally biased region" description="Basic residues" evidence="7">
    <location>
        <begin position="240"/>
        <end position="249"/>
    </location>
</feature>
<feature type="non-terminal residue" evidence="8">
    <location>
        <position position="1"/>
    </location>
</feature>
<feature type="region of interest" description="Disordered" evidence="7">
    <location>
        <begin position="210"/>
        <end position="249"/>
    </location>
</feature>
<evidence type="ECO:0000256" key="5">
    <source>
        <dbReference type="ARBA" id="ARBA00023027"/>
    </source>
</evidence>
<evidence type="ECO:0000256" key="6">
    <source>
        <dbReference type="ARBA" id="ARBA00047949"/>
    </source>
</evidence>
<dbReference type="InterPro" id="IPR002745">
    <property type="entry name" value="Ptrans_KptA/Tpt1"/>
</dbReference>
<evidence type="ECO:0000313" key="9">
    <source>
        <dbReference type="Proteomes" id="UP001519460"/>
    </source>
</evidence>
<evidence type="ECO:0000256" key="2">
    <source>
        <dbReference type="ARBA" id="ARBA00009836"/>
    </source>
</evidence>
<name>A0ABD0KMC7_9CAEN</name>
<accession>A0ABD0KMC7</accession>
<reference evidence="8 9" key="1">
    <citation type="journal article" date="2023" name="Sci. Data">
        <title>Genome assembly of the Korean intertidal mud-creeper Batillaria attramentaria.</title>
        <authorList>
            <person name="Patra A.K."/>
            <person name="Ho P.T."/>
            <person name="Jun S."/>
            <person name="Lee S.J."/>
            <person name="Kim Y."/>
            <person name="Won Y.J."/>
        </authorList>
    </citation>
    <scope>NUCLEOTIDE SEQUENCE [LARGE SCALE GENOMIC DNA]</scope>
    <source>
        <strain evidence="8">Wonlab-2016</strain>
    </source>
</reference>
<dbReference type="InterPro" id="IPR042080">
    <property type="entry name" value="RNA_2'-PTrans_N"/>
</dbReference>
<dbReference type="SUPFAM" id="SSF56399">
    <property type="entry name" value="ADP-ribosylation"/>
    <property type="match status" value="1"/>
</dbReference>
<dbReference type="AlphaFoldDB" id="A0ABD0KMC7"/>
<dbReference type="Pfam" id="PF01885">
    <property type="entry name" value="PTS_2-RNA"/>
    <property type="match status" value="1"/>
</dbReference>
<dbReference type="PANTHER" id="PTHR12684:SF2">
    <property type="entry name" value="TRNA 2'-PHOSPHOTRANSFERASE 1"/>
    <property type="match status" value="1"/>
</dbReference>
<dbReference type="EMBL" id="JACVVK020000151">
    <property type="protein sequence ID" value="KAK7488396.1"/>
    <property type="molecule type" value="Genomic_DNA"/>
</dbReference>
<organism evidence="8 9">
    <name type="scientific">Batillaria attramentaria</name>
    <dbReference type="NCBI Taxonomy" id="370345"/>
    <lineage>
        <taxon>Eukaryota</taxon>
        <taxon>Metazoa</taxon>
        <taxon>Spiralia</taxon>
        <taxon>Lophotrochozoa</taxon>
        <taxon>Mollusca</taxon>
        <taxon>Gastropoda</taxon>
        <taxon>Caenogastropoda</taxon>
        <taxon>Sorbeoconcha</taxon>
        <taxon>Cerithioidea</taxon>
        <taxon>Batillariidae</taxon>
        <taxon>Batillaria</taxon>
    </lineage>
</organism>
<dbReference type="GO" id="GO:0000215">
    <property type="term" value="F:tRNA 2'-phosphotransferase activity"/>
    <property type="evidence" value="ECO:0007669"/>
    <property type="project" value="UniProtKB-EC"/>
</dbReference>
<comment type="caution">
    <text evidence="8">The sequence shown here is derived from an EMBL/GenBank/DDBJ whole genome shotgun (WGS) entry which is preliminary data.</text>
</comment>
<protein>
    <recommendedName>
        <fullName evidence="3">2'-phosphotransferase</fullName>
        <ecNumber evidence="3">2.7.1.160</ecNumber>
    </recommendedName>
</protein>
<gene>
    <name evidence="8" type="ORF">BaRGS_00020370</name>
</gene>
<comment type="similarity">
    <text evidence="2">Belongs to the KptA/TPT1 family.</text>
</comment>
<keyword evidence="9" id="KW-1185">Reference proteome</keyword>
<keyword evidence="4" id="KW-0808">Transferase</keyword>
<dbReference type="Gene3D" id="1.10.10.970">
    <property type="entry name" value="RNA 2'-phosphotransferase, Tpt1/KptA family, N-terminal domain"/>
    <property type="match status" value="1"/>
</dbReference>
<keyword evidence="5" id="KW-0520">NAD</keyword>
<dbReference type="InterPro" id="IPR042081">
    <property type="entry name" value="RNA_2'-PTrans_C"/>
</dbReference>
<dbReference type="Proteomes" id="UP001519460">
    <property type="component" value="Unassembled WGS sequence"/>
</dbReference>
<comment type="catalytic activity">
    <reaction evidence="6">
        <text>2'-phospho-[ligated tRNA] + NAD(+) = mature tRNA + ADP-alpha-D-ribose 1'',2''-cyclic phosphate + nicotinamide</text>
        <dbReference type="Rhea" id="RHEA:23324"/>
        <dbReference type="Rhea" id="RHEA-COMP:11106"/>
        <dbReference type="Rhea" id="RHEA-COMP:11107"/>
        <dbReference type="ChEBI" id="CHEBI:17154"/>
        <dbReference type="ChEBI" id="CHEBI:57540"/>
        <dbReference type="ChEBI" id="CHEBI:76596"/>
        <dbReference type="ChEBI" id="CHEBI:82883"/>
        <dbReference type="ChEBI" id="CHEBI:85027"/>
        <dbReference type="EC" id="2.7.1.160"/>
    </reaction>
</comment>
<sequence>GSDPSVQMSKSLSWLLRHGAEKEGFKFLPGGFLYVDEILQKPQFHKFTVEDVQAVVVSNDKQRFFLETEPDTGRLKIRANQGHSVHVPDLELEPVSSAEAFPVVVHGTYHKFWAAIQQQGLKRMSRTHVHFAAGEPGESGVISGMRNSCDIMIYLDLEKALSGGLKFFRSANNVILCAGNQDGVIEPTFFSKVVDRRTGKLLSIEEDSLVSAAHSPEESQAPSTAVSADDLADDLENQRKSRRKKKNPS</sequence>
<dbReference type="EC" id="2.7.1.160" evidence="3"/>
<dbReference type="Gene3D" id="3.20.170.30">
    <property type="match status" value="1"/>
</dbReference>
<evidence type="ECO:0000256" key="4">
    <source>
        <dbReference type="ARBA" id="ARBA00022679"/>
    </source>
</evidence>
<evidence type="ECO:0000256" key="1">
    <source>
        <dbReference type="ARBA" id="ARBA00003343"/>
    </source>
</evidence>
<evidence type="ECO:0000313" key="8">
    <source>
        <dbReference type="EMBL" id="KAK7488396.1"/>
    </source>
</evidence>
<dbReference type="PANTHER" id="PTHR12684">
    <property type="entry name" value="PUTATIVE PHOSPHOTRANSFERASE"/>
    <property type="match status" value="1"/>
</dbReference>
<evidence type="ECO:0000256" key="7">
    <source>
        <dbReference type="SAM" id="MobiDB-lite"/>
    </source>
</evidence>
<comment type="function">
    <text evidence="1">Catalyzes the last step of tRNA splicing, the transfer of the splice junction 2'-phosphate from ligated tRNA to NAD to produce ADP-ribose 1''-2'' cyclic phosphate.</text>
</comment>
<evidence type="ECO:0000256" key="3">
    <source>
        <dbReference type="ARBA" id="ARBA00012007"/>
    </source>
</evidence>
<proteinExistence type="inferred from homology"/>